<evidence type="ECO:0000256" key="3">
    <source>
        <dbReference type="ARBA" id="ARBA00022691"/>
    </source>
</evidence>
<dbReference type="PANTHER" id="PTHR43591:SF24">
    <property type="entry name" value="2-METHOXY-6-POLYPRENYL-1,4-BENZOQUINOL METHYLASE, MITOCHONDRIAL"/>
    <property type="match status" value="1"/>
</dbReference>
<feature type="binding site" evidence="4">
    <location>
        <position position="80"/>
    </location>
    <ligand>
        <name>S-adenosyl-L-methionine</name>
        <dbReference type="ChEBI" id="CHEBI:59789"/>
    </ligand>
</feature>
<reference evidence="5 6" key="1">
    <citation type="journal article" date="2013" name="ISME J.">
        <title>A metabolic model for members of the genus Tetrasphaera involved in enhanced biological phosphorus removal.</title>
        <authorList>
            <person name="Kristiansen R."/>
            <person name="Nguyen H.T.T."/>
            <person name="Saunders A.M."/>
            <person name="Nielsen J.L."/>
            <person name="Wimmer R."/>
            <person name="Le V.Q."/>
            <person name="McIlroy S.J."/>
            <person name="Petrovski S."/>
            <person name="Seviour R.J."/>
            <person name="Calteau A."/>
            <person name="Nielsen K.L."/>
            <person name="Nielsen P.H."/>
        </authorList>
    </citation>
    <scope>NUCLEOTIDE SEQUENCE [LARGE SCALE GENOMIC DNA]</scope>
    <source>
        <strain evidence="5 6">Lp2</strain>
    </source>
</reference>
<proteinExistence type="inferred from homology"/>
<dbReference type="GO" id="GO:0032259">
    <property type="term" value="P:methylation"/>
    <property type="evidence" value="ECO:0007669"/>
    <property type="project" value="UniProtKB-KW"/>
</dbReference>
<feature type="binding site" evidence="4">
    <location>
        <position position="62"/>
    </location>
    <ligand>
        <name>S-adenosyl-L-methionine</name>
        <dbReference type="ChEBI" id="CHEBI:59789"/>
    </ligand>
</feature>
<dbReference type="GO" id="GO:0043770">
    <property type="term" value="F:demethylmenaquinone methyltransferase activity"/>
    <property type="evidence" value="ECO:0007669"/>
    <property type="project" value="UniProtKB-UniRule"/>
</dbReference>
<dbReference type="HOGENOM" id="CLU_037990_0_0_11"/>
<dbReference type="CDD" id="cd02440">
    <property type="entry name" value="AdoMet_MTases"/>
    <property type="match status" value="1"/>
</dbReference>
<dbReference type="NCBIfam" id="NF001241">
    <property type="entry name" value="PRK00216.1-2"/>
    <property type="match status" value="1"/>
</dbReference>
<comment type="similarity">
    <text evidence="4">Belongs to the class I-like SAM-binding methyltransferase superfamily. MenG/UbiE family.</text>
</comment>
<dbReference type="NCBIfam" id="TIGR01934">
    <property type="entry name" value="MenG_MenH_UbiE"/>
    <property type="match status" value="1"/>
</dbReference>
<dbReference type="PROSITE" id="PS51608">
    <property type="entry name" value="SAM_MT_UBIE"/>
    <property type="match status" value="1"/>
</dbReference>
<accession>N0DZK3</accession>
<keyword evidence="4" id="KW-0474">Menaquinone biosynthesis</keyword>
<evidence type="ECO:0000256" key="2">
    <source>
        <dbReference type="ARBA" id="ARBA00022679"/>
    </source>
</evidence>
<dbReference type="STRING" id="1193181.BN10_470032"/>
<evidence type="ECO:0000313" key="6">
    <source>
        <dbReference type="Proteomes" id="UP000013167"/>
    </source>
</evidence>
<dbReference type="PROSITE" id="PS01184">
    <property type="entry name" value="UBIE_2"/>
    <property type="match status" value="1"/>
</dbReference>
<dbReference type="HAMAP" id="MF_01813">
    <property type="entry name" value="MenG_UbiE_methyltr"/>
    <property type="match status" value="1"/>
</dbReference>
<dbReference type="EMBL" id="CAIZ01000116">
    <property type="protein sequence ID" value="CCH69997.1"/>
    <property type="molecule type" value="Genomic_DNA"/>
</dbReference>
<organism evidence="5 6">
    <name type="scientific">Phycicoccus elongatus Lp2</name>
    <dbReference type="NCBI Taxonomy" id="1193181"/>
    <lineage>
        <taxon>Bacteria</taxon>
        <taxon>Bacillati</taxon>
        <taxon>Actinomycetota</taxon>
        <taxon>Actinomycetes</taxon>
        <taxon>Micrococcales</taxon>
        <taxon>Intrasporangiaceae</taxon>
        <taxon>Phycicoccus</taxon>
    </lineage>
</organism>
<keyword evidence="1 4" id="KW-0489">Methyltransferase</keyword>
<protein>
    <recommendedName>
        <fullName evidence="4">Demethylmenaquinone methyltransferase</fullName>
        <ecNumber evidence="4">2.1.1.163</ecNumber>
    </recommendedName>
</protein>
<keyword evidence="3 4" id="KW-0949">S-adenosyl-L-methionine</keyword>
<dbReference type="PANTHER" id="PTHR43591">
    <property type="entry name" value="METHYLTRANSFERASE"/>
    <property type="match status" value="1"/>
</dbReference>
<feature type="binding site" evidence="4">
    <location>
        <begin position="102"/>
        <end position="103"/>
    </location>
    <ligand>
        <name>S-adenosyl-L-methionine</name>
        <dbReference type="ChEBI" id="CHEBI:59789"/>
    </ligand>
</feature>
<dbReference type="eggNOG" id="COG2226">
    <property type="taxonomic scope" value="Bacteria"/>
</dbReference>
<dbReference type="EC" id="2.1.1.163" evidence="4"/>
<comment type="catalytic activity">
    <reaction evidence="4">
        <text>a 2-demethylmenaquinol + S-adenosyl-L-methionine = a menaquinol + S-adenosyl-L-homocysteine + H(+)</text>
        <dbReference type="Rhea" id="RHEA:42640"/>
        <dbReference type="Rhea" id="RHEA-COMP:9539"/>
        <dbReference type="Rhea" id="RHEA-COMP:9563"/>
        <dbReference type="ChEBI" id="CHEBI:15378"/>
        <dbReference type="ChEBI" id="CHEBI:18151"/>
        <dbReference type="ChEBI" id="CHEBI:55437"/>
        <dbReference type="ChEBI" id="CHEBI:57856"/>
        <dbReference type="ChEBI" id="CHEBI:59789"/>
        <dbReference type="EC" id="2.1.1.163"/>
    </reaction>
</comment>
<dbReference type="InterPro" id="IPR029063">
    <property type="entry name" value="SAM-dependent_MTases_sf"/>
</dbReference>
<sequence length="230" mass="25123">MSRASLAKDPRDVAAMFDDVAEKYDVTNDVLSLGQDRLWRRAVLRAVDARPGDKILDIAAGTGTSSEPFVDAGADVVPADFSLGMLRVGKKRRDDLGFTAADAMRLPFADNSFDAVTMSFGLRNVADVDDALGEFARVTRPGGRLVICEFSAPTNKAFRTVYTEYLMRALPPVARRVSSNPDSYVYLAESIRAWPDQRALAEQVRAAGWDQVAWRNLSGGIVALHRAIKG</sequence>
<dbReference type="InterPro" id="IPR023576">
    <property type="entry name" value="UbiE/COQ5_MeTrFase_CS"/>
</dbReference>
<feature type="binding site" evidence="4">
    <location>
        <position position="119"/>
    </location>
    <ligand>
        <name>S-adenosyl-L-methionine</name>
        <dbReference type="ChEBI" id="CHEBI:59789"/>
    </ligand>
</feature>
<keyword evidence="2 4" id="KW-0808">Transferase</keyword>
<dbReference type="Gene3D" id="3.40.50.150">
    <property type="entry name" value="Vaccinia Virus protein VP39"/>
    <property type="match status" value="1"/>
</dbReference>
<gene>
    <name evidence="4" type="primary">menG</name>
    <name evidence="5" type="ORF">BN10_470032</name>
</gene>
<dbReference type="RefSeq" id="WP_010849873.1">
    <property type="nucleotide sequence ID" value="NZ_HF570956.1"/>
</dbReference>
<keyword evidence="6" id="KW-1185">Reference proteome</keyword>
<evidence type="ECO:0000256" key="1">
    <source>
        <dbReference type="ARBA" id="ARBA00022603"/>
    </source>
</evidence>
<dbReference type="SUPFAM" id="SSF53335">
    <property type="entry name" value="S-adenosyl-L-methionine-dependent methyltransferases"/>
    <property type="match status" value="1"/>
</dbReference>
<evidence type="ECO:0000313" key="5">
    <source>
        <dbReference type="EMBL" id="CCH69997.1"/>
    </source>
</evidence>
<dbReference type="OrthoDB" id="9808140at2"/>
<dbReference type="InterPro" id="IPR004033">
    <property type="entry name" value="UbiE/COQ5_MeTrFase"/>
</dbReference>
<comment type="function">
    <text evidence="4">Methyltransferase required for the conversion of demethylmenaquinol (DMKH2) to menaquinol (MKH2).</text>
</comment>
<name>N0DZK3_9MICO</name>
<dbReference type="PROSITE" id="PS01183">
    <property type="entry name" value="UBIE_1"/>
    <property type="match status" value="1"/>
</dbReference>
<dbReference type="GO" id="GO:0009234">
    <property type="term" value="P:menaquinone biosynthetic process"/>
    <property type="evidence" value="ECO:0007669"/>
    <property type="project" value="UniProtKB-UniRule"/>
</dbReference>
<comment type="caution">
    <text evidence="5">The sequence shown here is derived from an EMBL/GenBank/DDBJ whole genome shotgun (WGS) entry which is preliminary data.</text>
</comment>
<dbReference type="Proteomes" id="UP000013167">
    <property type="component" value="Unassembled WGS sequence"/>
</dbReference>
<evidence type="ECO:0000256" key="4">
    <source>
        <dbReference type="HAMAP-Rule" id="MF_01813"/>
    </source>
</evidence>
<comment type="pathway">
    <text evidence="4">Quinol/quinone metabolism; menaquinone biosynthesis; menaquinol from 1,4-dihydroxy-2-naphthoate: step 2/2.</text>
</comment>
<dbReference type="Pfam" id="PF01209">
    <property type="entry name" value="Ubie_methyltran"/>
    <property type="match status" value="1"/>
</dbReference>
<dbReference type="UniPathway" id="UPA00079">
    <property type="reaction ID" value="UER00169"/>
</dbReference>
<dbReference type="AlphaFoldDB" id="N0DZK3"/>